<dbReference type="InterPro" id="IPR000322">
    <property type="entry name" value="Glyco_hydro_31_TIM"/>
</dbReference>
<evidence type="ECO:0000259" key="6">
    <source>
        <dbReference type="Pfam" id="PF01055"/>
    </source>
</evidence>
<dbReference type="Gene3D" id="2.60.40.1760">
    <property type="entry name" value="glycosyl hydrolase (family 31)"/>
    <property type="match status" value="1"/>
</dbReference>
<dbReference type="InterPro" id="IPR025887">
    <property type="entry name" value="Glyco_hydro_31_N_dom"/>
</dbReference>
<evidence type="ECO:0000256" key="2">
    <source>
        <dbReference type="ARBA" id="ARBA00007806"/>
    </source>
</evidence>
<comment type="catalytic activity">
    <reaction evidence="1">
        <text>Hydrolysis of terminal, non-reducing (1-&gt;4)-linked alpha-D-glucose residues with release of alpha-D-glucose.</text>
        <dbReference type="EC" id="3.2.1.20"/>
    </reaction>
</comment>
<dbReference type="InterPro" id="IPR017853">
    <property type="entry name" value="GH"/>
</dbReference>
<feature type="region of interest" description="Disordered" evidence="5">
    <location>
        <begin position="55"/>
        <end position="80"/>
    </location>
</feature>
<dbReference type="SUPFAM" id="SSF51445">
    <property type="entry name" value="(Trans)glycosidases"/>
    <property type="match status" value="1"/>
</dbReference>
<dbReference type="PANTHER" id="PTHR22762">
    <property type="entry name" value="ALPHA-GLUCOSIDASE"/>
    <property type="match status" value="1"/>
</dbReference>
<feature type="domain" description="Glycosyl hydrolase family 31 C-terminal" evidence="8">
    <location>
        <begin position="615"/>
        <end position="714"/>
    </location>
</feature>
<comment type="similarity">
    <text evidence="2 4">Belongs to the glycosyl hydrolase 31 family.</text>
</comment>
<reference evidence="10" key="1">
    <citation type="submission" date="2020-06" db="EMBL/GenBank/DDBJ databases">
        <title>A chromosome-scale genome assembly of Talaromyces rugulosus W13939.</title>
        <authorList>
            <person name="Wang B."/>
            <person name="Guo L."/>
            <person name="Ye K."/>
            <person name="Wang L."/>
        </authorList>
    </citation>
    <scope>NUCLEOTIDE SEQUENCE [LARGE SCALE GENOMIC DNA]</scope>
    <source>
        <strain evidence="10">W13939</strain>
    </source>
</reference>
<protein>
    <recommendedName>
        <fullName evidence="3">alpha-glucosidase</fullName>
        <ecNumber evidence="3">3.2.1.20</ecNumber>
    </recommendedName>
</protein>
<sequence>MPQREFVPKIYKRHGSGASSSVHLQSTNDKGKFDFSLEALHPNLFRVRFSSPDHPLPPYPSVPDPKQEADIGSTSSASDDSWKIEAGNVTAEVRWEGAPVVALSWTGSDKYLHRDLSGRSYVADSGGVAHYSVHDREALHVGLGEKAAPMDLSNRHFILSASDTFGYDVYRTDPLYKHIPLLIKANADGVVAIFSSSHSRGTWSVGSELDGLYGAYKVYRQDYGGLEEYFIVGKTLKDVVRSYAELTGFPFLPPRWAFGYISGGYKYTMIDEPPANQVLLEFAAKLKLHGIPCSAHQMSSGYSFSDTEPSLRTVFTWHPKRFPDPKKWTAQFHATGMRLLSNIKPFVLSSHPDFEKLKDAAALFTNPDTNAPGYMDVWSAGGAMGGEGCHIDFSSEFGFKWWYEGVQKLANAGIDGIWNDNNEYTLPDDDWVLKLDKDGVNLPGRHDVPNSVGIWGRNMHTELMGKSSHDALVDLRPTIRPFVLSRSATAGTLRYAASSWSGDDVTSWENMKGANSLSLNAGFSLLHCYGHDIGGFEGPQPSPELLLRWIQLGIYSSRFAINCFKTSPTDNLVGDVIEPWMYPEITPLVRDTIKRRYEILPYIYSLALESHLQASPPQRWIGWGYESDPEVWTKKLKQGEEQFWLGDTLLVGGVYEPGVTIAKVYLPRKAGILSSGFDHGYVNLTAPYQYLASGQWVDITSEWKTSIPVLARIGGAVPVGKSVVTRTPGEAQIDEAAANLEEDNYRGVEIFPPRASSHGQIFSTTWFEDDGISRAADVSSFTITYSSTEEKVTIGFKKGESNGYTPAWKDLDIVLPHGDARHVVSELGKPLEYRGVDPRGRSVYRLVGGP</sequence>
<dbReference type="CDD" id="cd14752">
    <property type="entry name" value="GH31_N"/>
    <property type="match status" value="1"/>
</dbReference>
<dbReference type="Gene3D" id="3.20.20.80">
    <property type="entry name" value="Glycosidases"/>
    <property type="match status" value="1"/>
</dbReference>
<proteinExistence type="inferred from homology"/>
<evidence type="ECO:0000313" key="9">
    <source>
        <dbReference type="EMBL" id="QKX56212.1"/>
    </source>
</evidence>
<evidence type="ECO:0000256" key="5">
    <source>
        <dbReference type="SAM" id="MobiDB-lite"/>
    </source>
</evidence>
<dbReference type="PANTHER" id="PTHR22762:SF165">
    <property type="entry name" value="PUTATIVE (AFU_ORTHOLOGUE AFUA_1G06560)-RELATED"/>
    <property type="match status" value="1"/>
</dbReference>
<dbReference type="Pfam" id="PF21365">
    <property type="entry name" value="Glyco_hydro_31_3rd"/>
    <property type="match status" value="1"/>
</dbReference>
<gene>
    <name evidence="9" type="ORF">TRUGW13939_03313</name>
</gene>
<dbReference type="EMBL" id="CP055899">
    <property type="protein sequence ID" value="QKX56212.1"/>
    <property type="molecule type" value="Genomic_DNA"/>
</dbReference>
<dbReference type="GO" id="GO:0004558">
    <property type="term" value="F:alpha-1,4-glucosidase activity"/>
    <property type="evidence" value="ECO:0007669"/>
    <property type="project" value="UniProtKB-EC"/>
</dbReference>
<evidence type="ECO:0000259" key="8">
    <source>
        <dbReference type="Pfam" id="PF21365"/>
    </source>
</evidence>
<feature type="domain" description="Glycoside hydrolase family 31 TIM barrel" evidence="6">
    <location>
        <begin position="250"/>
        <end position="606"/>
    </location>
</feature>
<evidence type="ECO:0000256" key="1">
    <source>
        <dbReference type="ARBA" id="ARBA00001657"/>
    </source>
</evidence>
<dbReference type="GO" id="GO:0005975">
    <property type="term" value="P:carbohydrate metabolic process"/>
    <property type="evidence" value="ECO:0007669"/>
    <property type="project" value="InterPro"/>
</dbReference>
<dbReference type="KEGG" id="trg:TRUGW13939_03313"/>
<dbReference type="AlphaFoldDB" id="A0A7H8QQP2"/>
<dbReference type="Pfam" id="PF13802">
    <property type="entry name" value="Gal_mutarotas_2"/>
    <property type="match status" value="1"/>
</dbReference>
<evidence type="ECO:0000256" key="3">
    <source>
        <dbReference type="ARBA" id="ARBA00012741"/>
    </source>
</evidence>
<dbReference type="OrthoDB" id="1334205at2759"/>
<dbReference type="Pfam" id="PF01055">
    <property type="entry name" value="Glyco_hydro_31_2nd"/>
    <property type="match status" value="1"/>
</dbReference>
<dbReference type="Proteomes" id="UP000509510">
    <property type="component" value="Chromosome II"/>
</dbReference>
<organism evidence="9 10">
    <name type="scientific">Talaromyces rugulosus</name>
    <name type="common">Penicillium rugulosum</name>
    <dbReference type="NCBI Taxonomy" id="121627"/>
    <lineage>
        <taxon>Eukaryota</taxon>
        <taxon>Fungi</taxon>
        <taxon>Dikarya</taxon>
        <taxon>Ascomycota</taxon>
        <taxon>Pezizomycotina</taxon>
        <taxon>Eurotiomycetes</taxon>
        <taxon>Eurotiomycetidae</taxon>
        <taxon>Eurotiales</taxon>
        <taxon>Trichocomaceae</taxon>
        <taxon>Talaromyces</taxon>
        <taxon>Talaromyces sect. Islandici</taxon>
    </lineage>
</organism>
<dbReference type="InterPro" id="IPR048395">
    <property type="entry name" value="Glyco_hydro_31_C"/>
</dbReference>
<keyword evidence="10" id="KW-1185">Reference proteome</keyword>
<dbReference type="SUPFAM" id="SSF74650">
    <property type="entry name" value="Galactose mutarotase-like"/>
    <property type="match status" value="1"/>
</dbReference>
<dbReference type="InterPro" id="IPR011013">
    <property type="entry name" value="Gal_mutarotase_sf_dom"/>
</dbReference>
<dbReference type="EC" id="3.2.1.20" evidence="3"/>
<evidence type="ECO:0000256" key="4">
    <source>
        <dbReference type="RuleBase" id="RU361185"/>
    </source>
</evidence>
<name>A0A7H8QQP2_TALRU</name>
<evidence type="ECO:0000259" key="7">
    <source>
        <dbReference type="Pfam" id="PF13802"/>
    </source>
</evidence>
<keyword evidence="4" id="KW-0378">Hydrolase</keyword>
<feature type="region of interest" description="Disordered" evidence="5">
    <location>
        <begin position="1"/>
        <end position="25"/>
    </location>
</feature>
<feature type="domain" description="Glycoside hydrolase family 31 N-terminal" evidence="7">
    <location>
        <begin position="35"/>
        <end position="199"/>
    </location>
</feature>
<evidence type="ECO:0000313" key="10">
    <source>
        <dbReference type="Proteomes" id="UP000509510"/>
    </source>
</evidence>
<dbReference type="GeneID" id="55990818"/>
<dbReference type="RefSeq" id="XP_035342390.1">
    <property type="nucleotide sequence ID" value="XM_035486497.1"/>
</dbReference>
<accession>A0A7H8QQP2</accession>
<keyword evidence="4" id="KW-0326">Glycosidase</keyword>
<dbReference type="GO" id="GO:0030246">
    <property type="term" value="F:carbohydrate binding"/>
    <property type="evidence" value="ECO:0007669"/>
    <property type="project" value="InterPro"/>
</dbReference>